<organism evidence="2 3">
    <name type="scientific">Actinomadura gamaensis</name>
    <dbReference type="NCBI Taxonomy" id="1763541"/>
    <lineage>
        <taxon>Bacteria</taxon>
        <taxon>Bacillati</taxon>
        <taxon>Actinomycetota</taxon>
        <taxon>Actinomycetes</taxon>
        <taxon>Streptosporangiales</taxon>
        <taxon>Thermomonosporaceae</taxon>
        <taxon>Actinomadura</taxon>
    </lineage>
</organism>
<keyword evidence="3" id="KW-1185">Reference proteome</keyword>
<dbReference type="InterPro" id="IPR045428">
    <property type="entry name" value="EACC1"/>
</dbReference>
<feature type="transmembrane region" description="Helical" evidence="1">
    <location>
        <begin position="51"/>
        <end position="73"/>
    </location>
</feature>
<evidence type="ECO:0000313" key="3">
    <source>
        <dbReference type="Proteomes" id="UP001595872"/>
    </source>
</evidence>
<sequence length="116" mass="12096">MDARIKVSGGDPVQETAGLYEWLRGDRTLAARVRAEPAPPRDGELGGATEVLVVALGSGGAAAALTNVLVAWVKSRRPDVSVTVTTAKASVKIDTKDLPADAVLPLLREALHEDDA</sequence>
<comment type="caution">
    <text evidence="2">The sequence shown here is derived from an EMBL/GenBank/DDBJ whole genome shotgun (WGS) entry which is preliminary data.</text>
</comment>
<dbReference type="RefSeq" id="WP_378261386.1">
    <property type="nucleotide sequence ID" value="NZ_JBHSIT010000010.1"/>
</dbReference>
<evidence type="ECO:0000313" key="2">
    <source>
        <dbReference type="EMBL" id="MFC4911961.1"/>
    </source>
</evidence>
<accession>A0ABV9U9M8</accession>
<proteinExistence type="predicted"/>
<keyword evidence="1" id="KW-0472">Membrane</keyword>
<reference evidence="3" key="1">
    <citation type="journal article" date="2019" name="Int. J. Syst. Evol. Microbiol.">
        <title>The Global Catalogue of Microorganisms (GCM) 10K type strain sequencing project: providing services to taxonomists for standard genome sequencing and annotation.</title>
        <authorList>
            <consortium name="The Broad Institute Genomics Platform"/>
            <consortium name="The Broad Institute Genome Sequencing Center for Infectious Disease"/>
            <person name="Wu L."/>
            <person name="Ma J."/>
        </authorList>
    </citation>
    <scope>NUCLEOTIDE SEQUENCE [LARGE SCALE GENOMIC DNA]</scope>
    <source>
        <strain evidence="3">KLKA75</strain>
    </source>
</reference>
<keyword evidence="1" id="KW-0812">Transmembrane</keyword>
<dbReference type="Pfam" id="PF19953">
    <property type="entry name" value="EACC1"/>
    <property type="match status" value="1"/>
</dbReference>
<dbReference type="EMBL" id="JBHSIT010000010">
    <property type="protein sequence ID" value="MFC4911961.1"/>
    <property type="molecule type" value="Genomic_DNA"/>
</dbReference>
<dbReference type="Proteomes" id="UP001595872">
    <property type="component" value="Unassembled WGS sequence"/>
</dbReference>
<evidence type="ECO:0000256" key="1">
    <source>
        <dbReference type="SAM" id="Phobius"/>
    </source>
</evidence>
<gene>
    <name evidence="2" type="ORF">ACFPCY_31960</name>
</gene>
<keyword evidence="1" id="KW-1133">Transmembrane helix</keyword>
<name>A0ABV9U9M8_9ACTN</name>
<protein>
    <submittedName>
        <fullName evidence="2">Uncharacterized protein</fullName>
    </submittedName>
</protein>